<organism evidence="2">
    <name type="scientific">Ralstonia solanacearum</name>
    <name type="common">Pseudomonas solanacearum</name>
    <dbReference type="NCBI Taxonomy" id="305"/>
    <lineage>
        <taxon>Bacteria</taxon>
        <taxon>Pseudomonadati</taxon>
        <taxon>Pseudomonadota</taxon>
        <taxon>Betaproteobacteria</taxon>
        <taxon>Burkholderiales</taxon>
        <taxon>Burkholderiaceae</taxon>
        <taxon>Ralstonia</taxon>
        <taxon>Ralstonia solanacearum species complex</taxon>
    </lineage>
</organism>
<dbReference type="EMBL" id="LN899826">
    <property type="protein sequence ID" value="CUV42503.1"/>
    <property type="molecule type" value="Genomic_DNA"/>
</dbReference>
<evidence type="ECO:0000313" key="1">
    <source>
        <dbReference type="EMBL" id="CUV26209.1"/>
    </source>
</evidence>
<evidence type="ECO:0000313" key="4">
    <source>
        <dbReference type="EMBL" id="CUV60249.1"/>
    </source>
</evidence>
<reference evidence="2" key="1">
    <citation type="submission" date="2015-10" db="EMBL/GenBank/DDBJ databases">
        <authorList>
            <person name="Gilbert D.G."/>
        </authorList>
    </citation>
    <scope>NUCLEOTIDE SEQUENCE</scope>
    <source>
        <strain evidence="2">Phyl III-seqv23</strain>
    </source>
</reference>
<dbReference type="EMBL" id="LN899822">
    <property type="protein sequence ID" value="CUV60249.1"/>
    <property type="molecule type" value="Genomic_DNA"/>
</dbReference>
<protein>
    <submittedName>
        <fullName evidence="2">Uncharacterized protein</fullName>
    </submittedName>
</protein>
<proteinExistence type="predicted"/>
<dbReference type="AlphaFoldDB" id="A0A0S4VRY7"/>
<dbReference type="EMBL" id="LN899823">
    <property type="protein sequence ID" value="CUV26209.1"/>
    <property type="molecule type" value="Genomic_DNA"/>
</dbReference>
<dbReference type="EMBL" id="LN899825">
    <property type="protein sequence ID" value="CUV36809.1"/>
    <property type="molecule type" value="Genomic_DNA"/>
</dbReference>
<evidence type="ECO:0000313" key="2">
    <source>
        <dbReference type="EMBL" id="CUV36809.1"/>
    </source>
</evidence>
<gene>
    <name evidence="4" type="ORF">RD1301_v1_830003</name>
    <name evidence="1" type="ORF">RUN1744_v1_1320003</name>
    <name evidence="2" type="ORF">TD1301_v1_2450004</name>
    <name evidence="3" type="ORF">TF3108_v1_1290001</name>
</gene>
<name>A0A0S4VRY7_RALSL</name>
<accession>A0A0S4VRY7</accession>
<evidence type="ECO:0000313" key="3">
    <source>
        <dbReference type="EMBL" id="CUV42503.1"/>
    </source>
</evidence>
<sequence length="25" mass="2850">MDDQQKLILYQNAVDHAKAHNVQLG</sequence>